<dbReference type="RefSeq" id="WP_013507120.1">
    <property type="nucleotide sequence ID" value="NC_014836.1"/>
</dbReference>
<keyword evidence="1" id="KW-0732">Signal</keyword>
<dbReference type="OrthoDB" id="9810810at2"/>
<feature type="signal peptide" evidence="1">
    <location>
        <begin position="1"/>
        <end position="30"/>
    </location>
</feature>
<dbReference type="eggNOG" id="ENOG5032WVJ">
    <property type="taxonomic scope" value="Bacteria"/>
</dbReference>
<dbReference type="Proteomes" id="UP000002572">
    <property type="component" value="Chromosome"/>
</dbReference>
<dbReference type="KEGG" id="din:Selin_2539"/>
<keyword evidence="3" id="KW-1185">Reference proteome</keyword>
<evidence type="ECO:0008006" key="4">
    <source>
        <dbReference type="Google" id="ProtNLM"/>
    </source>
</evidence>
<reference evidence="2 3" key="1">
    <citation type="submission" date="2010-12" db="EMBL/GenBank/DDBJ databases">
        <title>Complete sequence of Desulfurispirillum indicum S5.</title>
        <authorList>
            <consortium name="US DOE Joint Genome Institute"/>
            <person name="Lucas S."/>
            <person name="Copeland A."/>
            <person name="Lapidus A."/>
            <person name="Cheng J.-F."/>
            <person name="Goodwin L."/>
            <person name="Pitluck S."/>
            <person name="Chertkov O."/>
            <person name="Held B."/>
            <person name="Detter J.C."/>
            <person name="Han C."/>
            <person name="Tapia R."/>
            <person name="Land M."/>
            <person name="Hauser L."/>
            <person name="Kyrpides N."/>
            <person name="Ivanova N."/>
            <person name="Mikhailova N."/>
            <person name="Haggblom M."/>
            <person name="Rauschenbach I."/>
            <person name="Bini E."/>
            <person name="Woyke T."/>
        </authorList>
    </citation>
    <scope>NUCLEOTIDE SEQUENCE [LARGE SCALE GENOMIC DNA]</scope>
    <source>
        <strain evidence="3">ATCC BAA-1389 / DSM 22839 / S5</strain>
    </source>
</reference>
<dbReference type="HOGENOM" id="CLU_128779_0_0_0"/>
<proteinExistence type="predicted"/>
<evidence type="ECO:0000313" key="3">
    <source>
        <dbReference type="Proteomes" id="UP000002572"/>
    </source>
</evidence>
<name>E6W5W6_DESIS</name>
<dbReference type="AlphaFoldDB" id="E6W5W6"/>
<dbReference type="InParanoid" id="E6W5W6"/>
<protein>
    <recommendedName>
        <fullName evidence="4">Outer membrane protein beta-barrel domain-containing protein</fullName>
    </recommendedName>
</protein>
<feature type="chain" id="PRO_5003214274" description="Outer membrane protein beta-barrel domain-containing protein" evidence="1">
    <location>
        <begin position="31"/>
        <end position="158"/>
    </location>
</feature>
<gene>
    <name evidence="2" type="ordered locus">Selin_2539</name>
</gene>
<evidence type="ECO:0000256" key="1">
    <source>
        <dbReference type="SAM" id="SignalP"/>
    </source>
</evidence>
<evidence type="ECO:0000313" key="2">
    <source>
        <dbReference type="EMBL" id="ADU67251.1"/>
    </source>
</evidence>
<dbReference type="EMBL" id="CP002432">
    <property type="protein sequence ID" value="ADU67251.1"/>
    <property type="molecule type" value="Genomic_DNA"/>
</dbReference>
<accession>E6W5W6</accession>
<sequence>MKIAHCTRFSVLALFLLALTWMLMIPSSAAAGRIAAGFALGEITGLSIKYWQDNERAFDFAAGWSDTETKVKLDYLFHEHGVIQVKEGRVFVYYGLGLYGHSDDDEPDDVFGIRVPFGIEYFIPNMPLSIYGDIAPAMDLNPETDFSGQVMLGARFIF</sequence>
<organism evidence="2 3">
    <name type="scientific">Desulfurispirillum indicum (strain ATCC BAA-1389 / DSM 22839 / S5)</name>
    <dbReference type="NCBI Taxonomy" id="653733"/>
    <lineage>
        <taxon>Bacteria</taxon>
        <taxon>Pseudomonadati</taxon>
        <taxon>Chrysiogenota</taxon>
        <taxon>Chrysiogenia</taxon>
        <taxon>Chrysiogenales</taxon>
        <taxon>Chrysiogenaceae</taxon>
        <taxon>Desulfurispirillum</taxon>
    </lineage>
</organism>